<dbReference type="InterPro" id="IPR050256">
    <property type="entry name" value="Glycosyltransferase_2"/>
</dbReference>
<dbReference type="SUPFAM" id="SSF53448">
    <property type="entry name" value="Nucleotide-diphospho-sugar transferases"/>
    <property type="match status" value="1"/>
</dbReference>
<evidence type="ECO:0000313" key="9">
    <source>
        <dbReference type="EMBL" id="OIQ98397.1"/>
    </source>
</evidence>
<dbReference type="FunFam" id="3.90.550.10:FF:000170">
    <property type="entry name" value="Dolichol-phosphate mannosyltransferase"/>
    <property type="match status" value="1"/>
</dbReference>
<evidence type="ECO:0000256" key="4">
    <source>
        <dbReference type="ARBA" id="ARBA00022692"/>
    </source>
</evidence>
<keyword evidence="6" id="KW-1133">Transmembrane helix</keyword>
<evidence type="ECO:0000256" key="1">
    <source>
        <dbReference type="ARBA" id="ARBA00022475"/>
    </source>
</evidence>
<dbReference type="InterPro" id="IPR029044">
    <property type="entry name" value="Nucleotide-diphossugar_trans"/>
</dbReference>
<comment type="caution">
    <text evidence="9">The sequence shown here is derived from an EMBL/GenBank/DDBJ whole genome shotgun (WGS) entry which is preliminary data.</text>
</comment>
<dbReference type="EC" id="2.4.2.53" evidence="9"/>
<keyword evidence="1" id="KW-1003">Cell membrane</keyword>
<dbReference type="PANTHER" id="PTHR48090">
    <property type="entry name" value="UNDECAPRENYL-PHOSPHATE 4-DEOXY-4-FORMAMIDO-L-ARABINOSE TRANSFERASE-RELATED"/>
    <property type="match status" value="1"/>
</dbReference>
<proteinExistence type="predicted"/>
<gene>
    <name evidence="9" type="primary">arnC_8</name>
    <name evidence="9" type="ORF">GALL_195220</name>
</gene>
<dbReference type="PANTHER" id="PTHR48090:SF3">
    <property type="entry name" value="UNDECAPRENYL-PHOSPHATE 4-DEOXY-4-FORMAMIDO-L-ARABINOSE TRANSFERASE"/>
    <property type="match status" value="1"/>
</dbReference>
<feature type="domain" description="Glycosyltransferase 2-like" evidence="8">
    <location>
        <begin position="11"/>
        <end position="174"/>
    </location>
</feature>
<evidence type="ECO:0000259" key="8">
    <source>
        <dbReference type="Pfam" id="PF00535"/>
    </source>
</evidence>
<protein>
    <submittedName>
        <fullName evidence="9">Undecaprenyl-phosphate 4-deoxy-4-formamido-L-arabinose transferase</fullName>
        <ecNumber evidence="9">2.4.2.53</ecNumber>
    </submittedName>
</protein>
<dbReference type="GO" id="GO:0005886">
    <property type="term" value="C:plasma membrane"/>
    <property type="evidence" value="ECO:0007669"/>
    <property type="project" value="TreeGrafter"/>
</dbReference>
<evidence type="ECO:0000256" key="7">
    <source>
        <dbReference type="ARBA" id="ARBA00023136"/>
    </source>
</evidence>
<keyword evidence="3 9" id="KW-0808">Transferase</keyword>
<name>A0A1J5SDU8_9ZZZZ</name>
<keyword evidence="7" id="KW-0472">Membrane</keyword>
<keyword evidence="2 9" id="KW-0328">Glycosyltransferase</keyword>
<organism evidence="9">
    <name type="scientific">mine drainage metagenome</name>
    <dbReference type="NCBI Taxonomy" id="410659"/>
    <lineage>
        <taxon>unclassified sequences</taxon>
        <taxon>metagenomes</taxon>
        <taxon>ecological metagenomes</taxon>
    </lineage>
</organism>
<evidence type="ECO:0000256" key="5">
    <source>
        <dbReference type="ARBA" id="ARBA00022985"/>
    </source>
</evidence>
<dbReference type="InterPro" id="IPR001173">
    <property type="entry name" value="Glyco_trans_2-like"/>
</dbReference>
<dbReference type="GO" id="GO:0009103">
    <property type="term" value="P:lipopolysaccharide biosynthetic process"/>
    <property type="evidence" value="ECO:0007669"/>
    <property type="project" value="UniProtKB-KW"/>
</dbReference>
<keyword evidence="4" id="KW-0812">Transmembrane</keyword>
<reference evidence="9" key="1">
    <citation type="submission" date="2016-10" db="EMBL/GenBank/DDBJ databases">
        <title>Sequence of Gallionella enrichment culture.</title>
        <authorList>
            <person name="Poehlein A."/>
            <person name="Muehling M."/>
            <person name="Daniel R."/>
        </authorList>
    </citation>
    <scope>NUCLEOTIDE SEQUENCE</scope>
</reference>
<dbReference type="CDD" id="cd04179">
    <property type="entry name" value="DPM_DPG-synthase_like"/>
    <property type="match status" value="1"/>
</dbReference>
<evidence type="ECO:0000256" key="2">
    <source>
        <dbReference type="ARBA" id="ARBA00022676"/>
    </source>
</evidence>
<evidence type="ECO:0000256" key="3">
    <source>
        <dbReference type="ARBA" id="ARBA00022679"/>
    </source>
</evidence>
<dbReference type="AlphaFoldDB" id="A0A1J5SDU8"/>
<evidence type="ECO:0000256" key="6">
    <source>
        <dbReference type="ARBA" id="ARBA00022989"/>
    </source>
</evidence>
<dbReference type="GO" id="GO:0099621">
    <property type="term" value="F:undecaprenyl-phosphate 4-deoxy-4-formamido-L-arabinose transferase activity"/>
    <property type="evidence" value="ECO:0007669"/>
    <property type="project" value="UniProtKB-EC"/>
</dbReference>
<dbReference type="Pfam" id="PF00535">
    <property type="entry name" value="Glycos_transf_2"/>
    <property type="match status" value="1"/>
</dbReference>
<keyword evidence="5" id="KW-0448">Lipopolysaccharide biosynthesis</keyword>
<sequence>MTDAQTPLLAVVVPVKNEADNVLPLIGEIFAALDGRLPFEIVYVDDGSDDATPARLREARARYPMLRVVRHKKSCGQSQAVATGVKAAVAPLIATLDGDGQNDPADIPAMVERLLAEPEAARSLLLVAGHRQKRQDDGLRLISSRIANKIRAGLLQDDTPDSGCGLKVLSREAFLDMPRFNHMHRFLPALMIRRGGRVVSVRVNHRPRERGVSKYGVWNRLWVGIVDLFGVMWLQARASVPEIEPSGERP</sequence>
<dbReference type="EMBL" id="MLJW01000119">
    <property type="protein sequence ID" value="OIQ98397.1"/>
    <property type="molecule type" value="Genomic_DNA"/>
</dbReference>
<dbReference type="Gene3D" id="3.90.550.10">
    <property type="entry name" value="Spore Coat Polysaccharide Biosynthesis Protein SpsA, Chain A"/>
    <property type="match status" value="1"/>
</dbReference>
<accession>A0A1J5SDU8</accession>